<sequence length="233" mass="26426">MSASTTSVESSSTSSTDSKDTFLYFAFGSNLNSKRIHVNNPSAKRKGVGLLKNYRLDFNRYSERWKGSVATVVPDQDEEVWGALWEIDVKDMDNLDRQEGVERNIYRVFHPTIHVELNETAFHSETDSSFNNKTSSDNETEPAFNNETSSHSETESSFNNETPPSVKTVTARCYELIAIDPPGSDKRPSITYLDVVIKGALESKLPEKYVHKLRRIENNGQTSEYLIDRKVFL</sequence>
<evidence type="ECO:0000256" key="3">
    <source>
        <dbReference type="PIRSR" id="PIRSR617939-1"/>
    </source>
</evidence>
<feature type="active site" description="Proton acceptor" evidence="3">
    <location>
        <position position="99"/>
    </location>
</feature>
<dbReference type="CDD" id="cd06661">
    <property type="entry name" value="GGCT_like"/>
    <property type="match status" value="1"/>
</dbReference>
<reference evidence="6" key="1">
    <citation type="submission" date="2021-05" db="EMBL/GenBank/DDBJ databases">
        <authorList>
            <person name="Alioto T."/>
            <person name="Alioto T."/>
            <person name="Gomez Garrido J."/>
        </authorList>
    </citation>
    <scope>NUCLEOTIDE SEQUENCE</scope>
</reference>
<accession>A0A8D8V2H2</accession>
<dbReference type="PANTHER" id="PTHR12935">
    <property type="entry name" value="GAMMA-GLUTAMYLCYCLOTRANSFERASE"/>
    <property type="match status" value="1"/>
</dbReference>
<feature type="region of interest" description="Disordered" evidence="5">
    <location>
        <begin position="124"/>
        <end position="165"/>
    </location>
</feature>
<feature type="compositionally biased region" description="Polar residues" evidence="5">
    <location>
        <begin position="124"/>
        <end position="137"/>
    </location>
</feature>
<dbReference type="InterPro" id="IPR013024">
    <property type="entry name" value="GGCT-like"/>
</dbReference>
<dbReference type="Gene3D" id="3.10.490.10">
    <property type="entry name" value="Gamma-glutamyl cyclotransferase-like"/>
    <property type="match status" value="1"/>
</dbReference>
<proteinExistence type="predicted"/>
<keyword evidence="6" id="KW-0808">Transferase</keyword>
<dbReference type="Pfam" id="PF13772">
    <property type="entry name" value="AIG2_2"/>
    <property type="match status" value="2"/>
</dbReference>
<feature type="binding site" evidence="4">
    <location>
        <begin position="24"/>
        <end position="29"/>
    </location>
    <ligand>
        <name>substrate</name>
    </ligand>
</feature>
<dbReference type="SUPFAM" id="SSF110857">
    <property type="entry name" value="Gamma-glutamyl cyclotransferase-like"/>
    <property type="match status" value="1"/>
</dbReference>
<dbReference type="GO" id="GO:0016740">
    <property type="term" value="F:transferase activity"/>
    <property type="evidence" value="ECO:0007669"/>
    <property type="project" value="UniProtKB-KW"/>
</dbReference>
<feature type="compositionally biased region" description="Low complexity" evidence="5">
    <location>
        <begin position="144"/>
        <end position="162"/>
    </location>
</feature>
<evidence type="ECO:0000256" key="2">
    <source>
        <dbReference type="ARBA" id="ARBA00023239"/>
    </source>
</evidence>
<dbReference type="EMBL" id="HBUF01351382">
    <property type="protein sequence ID" value="CAG6714071.1"/>
    <property type="molecule type" value="Transcribed_RNA"/>
</dbReference>
<evidence type="ECO:0000256" key="5">
    <source>
        <dbReference type="SAM" id="MobiDB-lite"/>
    </source>
</evidence>
<evidence type="ECO:0000256" key="1">
    <source>
        <dbReference type="ARBA" id="ARBA00012346"/>
    </source>
</evidence>
<dbReference type="GO" id="GO:0003839">
    <property type="term" value="F:gamma-glutamylcyclotransferase activity"/>
    <property type="evidence" value="ECO:0007669"/>
    <property type="project" value="UniProtKB-EC"/>
</dbReference>
<dbReference type="EC" id="4.3.2.9" evidence="1"/>
<protein>
    <recommendedName>
        <fullName evidence="1">gamma-glutamylcyclotransferase</fullName>
        <ecNumber evidence="1">4.3.2.9</ecNumber>
    </recommendedName>
</protein>
<evidence type="ECO:0000256" key="4">
    <source>
        <dbReference type="PIRSR" id="PIRSR617939-2"/>
    </source>
</evidence>
<name>A0A8D8V2H2_9HEMI</name>
<dbReference type="PANTHER" id="PTHR12935:SF0">
    <property type="entry name" value="GAMMA-GLUTAMYLCYCLOTRANSFERASE"/>
    <property type="match status" value="1"/>
</dbReference>
<dbReference type="InterPro" id="IPR036568">
    <property type="entry name" value="GGCT-like_sf"/>
</dbReference>
<organism evidence="6">
    <name type="scientific">Cacopsylla melanoneura</name>
    <dbReference type="NCBI Taxonomy" id="428564"/>
    <lineage>
        <taxon>Eukaryota</taxon>
        <taxon>Metazoa</taxon>
        <taxon>Ecdysozoa</taxon>
        <taxon>Arthropoda</taxon>
        <taxon>Hexapoda</taxon>
        <taxon>Insecta</taxon>
        <taxon>Pterygota</taxon>
        <taxon>Neoptera</taxon>
        <taxon>Paraneoptera</taxon>
        <taxon>Hemiptera</taxon>
        <taxon>Sternorrhyncha</taxon>
        <taxon>Psylloidea</taxon>
        <taxon>Psyllidae</taxon>
        <taxon>Psyllinae</taxon>
        <taxon>Cacopsylla</taxon>
    </lineage>
</organism>
<dbReference type="InterPro" id="IPR017939">
    <property type="entry name" value="G-Glutamylcylcotransferase"/>
</dbReference>
<evidence type="ECO:0000313" key="6">
    <source>
        <dbReference type="EMBL" id="CAG6714071.1"/>
    </source>
</evidence>
<dbReference type="AlphaFoldDB" id="A0A8D8V2H2"/>
<keyword evidence="2" id="KW-0456">Lyase</keyword>